<sequence length="358" mass="40587">MSNGSAILNPTDKIVDTILHGNNNFVSTLDHLPCDIIRCLWVVQMMNLRNVRLQKRLGELLQNPEQHAAEISRLNRIILRNSSEAECESKYAVNILNTHLNTLQDDREIYAVLRQKLPGWTSEAVEQRWKEWGFFKKTFLERQKEASTLDVFSTFKVENETDNAAVSIGQRKEKSSSIGGNNRGGDNSNGTKKTNLKLKSSLSSIASGSGALKIKLSLKPPEFGPSGIKRKADLSILKKGKVLEHDKKRAKKKSTTDENDTRLPIDLKLIPPPPPASEVPVEEKAPLVPDEPHYCFCGGPSFGRMVACENEKCPREWFHFKCVNLVREPEGAWFCSKTCEEQHRLAMLRKKKKKRRNW</sequence>
<evidence type="ECO:0000256" key="9">
    <source>
        <dbReference type="PIRSR" id="PIRSR628651-51"/>
    </source>
</evidence>
<evidence type="ECO:0000256" key="1">
    <source>
        <dbReference type="ARBA" id="ARBA00004123"/>
    </source>
</evidence>
<keyword evidence="7" id="KW-0804">Transcription</keyword>
<dbReference type="RefSeq" id="XP_019018583.1">
    <property type="nucleotide sequence ID" value="XM_019163948.1"/>
</dbReference>
<evidence type="ECO:0000256" key="3">
    <source>
        <dbReference type="ARBA" id="ARBA00022723"/>
    </source>
</evidence>
<dbReference type="CDD" id="cd15505">
    <property type="entry name" value="PHD_ING"/>
    <property type="match status" value="1"/>
</dbReference>
<dbReference type="PANTHER" id="PTHR10333">
    <property type="entry name" value="INHIBITOR OF GROWTH PROTEIN"/>
    <property type="match status" value="1"/>
</dbReference>
<evidence type="ECO:0000256" key="4">
    <source>
        <dbReference type="ARBA" id="ARBA00022771"/>
    </source>
</evidence>
<feature type="region of interest" description="Disordered" evidence="10">
    <location>
        <begin position="166"/>
        <end position="194"/>
    </location>
</feature>
<dbReference type="GeneID" id="30180635"/>
<gene>
    <name evidence="12" type="ORF">PICMEDRAFT_71541</name>
</gene>
<dbReference type="InterPro" id="IPR013083">
    <property type="entry name" value="Znf_RING/FYVE/PHD"/>
</dbReference>
<keyword evidence="3 9" id="KW-0479">Metal-binding</keyword>
<feature type="region of interest" description="Disordered" evidence="10">
    <location>
        <begin position="245"/>
        <end position="280"/>
    </location>
</feature>
<feature type="domain" description="Zinc finger PHD-type" evidence="11">
    <location>
        <begin position="294"/>
        <end position="339"/>
    </location>
</feature>
<keyword evidence="8" id="KW-0539">Nucleus</keyword>
<keyword evidence="13" id="KW-1185">Reference proteome</keyword>
<organism evidence="12 13">
    <name type="scientific">Pichia membranifaciens NRRL Y-2026</name>
    <dbReference type="NCBI Taxonomy" id="763406"/>
    <lineage>
        <taxon>Eukaryota</taxon>
        <taxon>Fungi</taxon>
        <taxon>Dikarya</taxon>
        <taxon>Ascomycota</taxon>
        <taxon>Saccharomycotina</taxon>
        <taxon>Pichiomycetes</taxon>
        <taxon>Pichiales</taxon>
        <taxon>Pichiaceae</taxon>
        <taxon>Pichia</taxon>
    </lineage>
</organism>
<evidence type="ECO:0000259" key="11">
    <source>
        <dbReference type="SMART" id="SM00249"/>
    </source>
</evidence>
<dbReference type="GO" id="GO:0000785">
    <property type="term" value="C:chromatin"/>
    <property type="evidence" value="ECO:0007669"/>
    <property type="project" value="UniProtKB-ARBA"/>
</dbReference>
<feature type="compositionally biased region" description="Low complexity" evidence="10">
    <location>
        <begin position="176"/>
        <end position="194"/>
    </location>
</feature>
<evidence type="ECO:0000313" key="12">
    <source>
        <dbReference type="EMBL" id="ODQ47470.1"/>
    </source>
</evidence>
<dbReference type="SUPFAM" id="SSF57903">
    <property type="entry name" value="FYVE/PHD zinc finger"/>
    <property type="match status" value="1"/>
</dbReference>
<comment type="subcellular location">
    <subcellularLocation>
        <location evidence="1">Nucleus</location>
    </subcellularLocation>
</comment>
<evidence type="ECO:0000256" key="8">
    <source>
        <dbReference type="ARBA" id="ARBA00023242"/>
    </source>
</evidence>
<dbReference type="GO" id="GO:0005634">
    <property type="term" value="C:nucleus"/>
    <property type="evidence" value="ECO:0007669"/>
    <property type="project" value="UniProtKB-SubCell"/>
</dbReference>
<dbReference type="AlphaFoldDB" id="A0A1E3NMY1"/>
<feature type="binding site" evidence="9">
    <location>
        <position position="295"/>
    </location>
    <ligand>
        <name>Zn(2+)</name>
        <dbReference type="ChEBI" id="CHEBI:29105"/>
        <label>1</label>
    </ligand>
</feature>
<evidence type="ECO:0000256" key="6">
    <source>
        <dbReference type="ARBA" id="ARBA00023015"/>
    </source>
</evidence>
<feature type="binding site" evidence="9">
    <location>
        <position position="297"/>
    </location>
    <ligand>
        <name>Zn(2+)</name>
        <dbReference type="ChEBI" id="CHEBI:29105"/>
        <label>1</label>
    </ligand>
</feature>
<dbReference type="InterPro" id="IPR028651">
    <property type="entry name" value="ING_fam"/>
</dbReference>
<evidence type="ECO:0000256" key="5">
    <source>
        <dbReference type="ARBA" id="ARBA00022833"/>
    </source>
</evidence>
<dbReference type="InterPro" id="IPR011011">
    <property type="entry name" value="Znf_FYVE_PHD"/>
</dbReference>
<keyword evidence="6" id="KW-0805">Transcription regulation</keyword>
<dbReference type="STRING" id="763406.A0A1E3NMY1"/>
<dbReference type="PANTHER" id="PTHR10333:SF103">
    <property type="entry name" value="INHIBITOR OF GROWTH PROTEIN 3"/>
    <property type="match status" value="1"/>
</dbReference>
<accession>A0A1E3NMY1</accession>
<dbReference type="InterPro" id="IPR001965">
    <property type="entry name" value="Znf_PHD"/>
</dbReference>
<feature type="binding site" evidence="9">
    <location>
        <position position="308"/>
    </location>
    <ligand>
        <name>Zn(2+)</name>
        <dbReference type="ChEBI" id="CHEBI:29105"/>
        <label>2</label>
    </ligand>
</feature>
<dbReference type="Proteomes" id="UP000094455">
    <property type="component" value="Unassembled WGS sequence"/>
</dbReference>
<evidence type="ECO:0000313" key="13">
    <source>
        <dbReference type="Proteomes" id="UP000094455"/>
    </source>
</evidence>
<evidence type="ECO:0000256" key="10">
    <source>
        <dbReference type="SAM" id="MobiDB-lite"/>
    </source>
</evidence>
<dbReference type="Gene3D" id="3.30.40.10">
    <property type="entry name" value="Zinc/RING finger domain, C3HC4 (zinc finger)"/>
    <property type="match status" value="1"/>
</dbReference>
<feature type="binding site" evidence="9">
    <location>
        <position position="313"/>
    </location>
    <ligand>
        <name>Zn(2+)</name>
        <dbReference type="ChEBI" id="CHEBI:29105"/>
        <label>2</label>
    </ligand>
</feature>
<feature type="binding site" evidence="9">
    <location>
        <position position="335"/>
    </location>
    <ligand>
        <name>Zn(2+)</name>
        <dbReference type="ChEBI" id="CHEBI:29105"/>
        <label>2</label>
    </ligand>
</feature>
<keyword evidence="5 9" id="KW-0862">Zinc</keyword>
<feature type="binding site" evidence="9">
    <location>
        <position position="322"/>
    </location>
    <ligand>
        <name>Zn(2+)</name>
        <dbReference type="ChEBI" id="CHEBI:29105"/>
        <label>1</label>
    </ligand>
</feature>
<dbReference type="EMBL" id="KV454002">
    <property type="protein sequence ID" value="ODQ47470.1"/>
    <property type="molecule type" value="Genomic_DNA"/>
</dbReference>
<keyword evidence="4" id="KW-0863">Zinc-finger</keyword>
<dbReference type="OrthoDB" id="3997582at2759"/>
<feature type="binding site" evidence="9">
    <location>
        <position position="339"/>
    </location>
    <ligand>
        <name>Zn(2+)</name>
        <dbReference type="ChEBI" id="CHEBI:29105"/>
        <label>2</label>
    </ligand>
</feature>
<evidence type="ECO:0000256" key="7">
    <source>
        <dbReference type="ARBA" id="ARBA00023163"/>
    </source>
</evidence>
<name>A0A1E3NMY1_9ASCO</name>
<feature type="compositionally biased region" description="Basic and acidic residues" evidence="10">
    <location>
        <begin position="254"/>
        <end position="265"/>
    </location>
</feature>
<reference evidence="12 13" key="1">
    <citation type="journal article" date="2016" name="Proc. Natl. Acad. Sci. U.S.A.">
        <title>Comparative genomics of biotechnologically important yeasts.</title>
        <authorList>
            <person name="Riley R."/>
            <person name="Haridas S."/>
            <person name="Wolfe K.H."/>
            <person name="Lopes M.R."/>
            <person name="Hittinger C.T."/>
            <person name="Goeker M."/>
            <person name="Salamov A.A."/>
            <person name="Wisecaver J.H."/>
            <person name="Long T.M."/>
            <person name="Calvey C.H."/>
            <person name="Aerts A.L."/>
            <person name="Barry K.W."/>
            <person name="Choi C."/>
            <person name="Clum A."/>
            <person name="Coughlan A.Y."/>
            <person name="Deshpande S."/>
            <person name="Douglass A.P."/>
            <person name="Hanson S.J."/>
            <person name="Klenk H.-P."/>
            <person name="LaButti K.M."/>
            <person name="Lapidus A."/>
            <person name="Lindquist E.A."/>
            <person name="Lipzen A.M."/>
            <person name="Meier-Kolthoff J.P."/>
            <person name="Ohm R.A."/>
            <person name="Otillar R.P."/>
            <person name="Pangilinan J.L."/>
            <person name="Peng Y."/>
            <person name="Rokas A."/>
            <person name="Rosa C.A."/>
            <person name="Scheuner C."/>
            <person name="Sibirny A.A."/>
            <person name="Slot J.C."/>
            <person name="Stielow J.B."/>
            <person name="Sun H."/>
            <person name="Kurtzman C.P."/>
            <person name="Blackwell M."/>
            <person name="Grigoriev I.V."/>
            <person name="Jeffries T.W."/>
        </authorList>
    </citation>
    <scope>NUCLEOTIDE SEQUENCE [LARGE SCALE GENOMIC DNA]</scope>
    <source>
        <strain evidence="12 13">NRRL Y-2026</strain>
    </source>
</reference>
<feature type="binding site" evidence="9">
    <location>
        <position position="319"/>
    </location>
    <ligand>
        <name>Zn(2+)</name>
        <dbReference type="ChEBI" id="CHEBI:29105"/>
        <label>1</label>
    </ligand>
</feature>
<comment type="similarity">
    <text evidence="2">Belongs to the ING family.</text>
</comment>
<protein>
    <recommendedName>
        <fullName evidence="11">Zinc finger PHD-type domain-containing protein</fullName>
    </recommendedName>
</protein>
<dbReference type="SMART" id="SM00249">
    <property type="entry name" value="PHD"/>
    <property type="match status" value="1"/>
</dbReference>
<dbReference type="GO" id="GO:0008270">
    <property type="term" value="F:zinc ion binding"/>
    <property type="evidence" value="ECO:0007669"/>
    <property type="project" value="UniProtKB-KW"/>
</dbReference>
<proteinExistence type="inferred from homology"/>
<evidence type="ECO:0000256" key="2">
    <source>
        <dbReference type="ARBA" id="ARBA00010210"/>
    </source>
</evidence>